<dbReference type="InterPro" id="IPR017972">
    <property type="entry name" value="Cyt_P450_CS"/>
</dbReference>
<sequence>MWDLPFIPLFLGIAFVFFVRPVIARRKRNPRRLPLPPGPKGLPGLGNMFQFPKALTWEAYDKLCKEHGDIIYMTALGQGVLVIGSQRRAVDLLEKRATNYSDRPVIPTIELIGLNWSFALMRYGTVWRQHRRAFHKFFSNNALPTWHPIMYESIKALLLKVQSRPDDIFEHVQWMFGTLIMRVAYGFDDTRQNEALADNAEAVIRGFHRTTAPGRFLVNSFPSLRHVPSWFPGAGFKRHLESLSQMSYKAIYQPFEEAKFDHAHGRKGRYHSMAASFIDDMSEGGAGTREEMEYVARSVCGTAYLAGSETIVSSSLALIYALGSHPDVQKRAQTEIDSIVGLDRFPMPDDIKDLPYVHAILKELNRWFTALPLGLPHSNTEDDEYDGYFIPKGTVILSNNWAMMHNPEVFDRPFEFIPERYLKEGKIDGSVPDVETVTFGHGRRVCPGRDFSKDAMFLLVASLLATFTISTPKDEEGNVIPTLRLEPLHPSARAWVNWDEDRYDSQQNVG</sequence>
<keyword evidence="4 9" id="KW-0349">Heme</keyword>
<dbReference type="EMBL" id="JANBPK010000752">
    <property type="protein sequence ID" value="KAJ2933071.1"/>
    <property type="molecule type" value="Genomic_DNA"/>
</dbReference>
<reference evidence="12" key="1">
    <citation type="submission" date="2022-06" db="EMBL/GenBank/DDBJ databases">
        <title>Genome Sequence of Candolleomyces eurysporus.</title>
        <authorList>
            <person name="Buettner E."/>
        </authorList>
    </citation>
    <scope>NUCLEOTIDE SEQUENCE</scope>
    <source>
        <strain evidence="12">VTCC 930004</strain>
    </source>
</reference>
<dbReference type="GO" id="GO:0016705">
    <property type="term" value="F:oxidoreductase activity, acting on paired donors, with incorporation or reduction of molecular oxygen"/>
    <property type="evidence" value="ECO:0007669"/>
    <property type="project" value="InterPro"/>
</dbReference>
<name>A0A9W8JC15_9AGAR</name>
<proteinExistence type="inferred from homology"/>
<dbReference type="PROSITE" id="PS00086">
    <property type="entry name" value="CYTOCHROME_P450"/>
    <property type="match status" value="1"/>
</dbReference>
<keyword evidence="11" id="KW-0812">Transmembrane</keyword>
<dbReference type="GO" id="GO:0004497">
    <property type="term" value="F:monooxygenase activity"/>
    <property type="evidence" value="ECO:0007669"/>
    <property type="project" value="UniProtKB-KW"/>
</dbReference>
<dbReference type="Pfam" id="PF00067">
    <property type="entry name" value="p450"/>
    <property type="match status" value="1"/>
</dbReference>
<dbReference type="Gene3D" id="1.10.630.10">
    <property type="entry name" value="Cytochrome P450"/>
    <property type="match status" value="1"/>
</dbReference>
<evidence type="ECO:0000256" key="6">
    <source>
        <dbReference type="ARBA" id="ARBA00023002"/>
    </source>
</evidence>
<evidence type="ECO:0000256" key="5">
    <source>
        <dbReference type="ARBA" id="ARBA00022723"/>
    </source>
</evidence>
<comment type="similarity">
    <text evidence="3 10">Belongs to the cytochrome P450 family.</text>
</comment>
<dbReference type="AlphaFoldDB" id="A0A9W8JC15"/>
<evidence type="ECO:0000256" key="9">
    <source>
        <dbReference type="PIRSR" id="PIRSR602401-1"/>
    </source>
</evidence>
<evidence type="ECO:0008006" key="14">
    <source>
        <dbReference type="Google" id="ProtNLM"/>
    </source>
</evidence>
<dbReference type="GO" id="GO:0020037">
    <property type="term" value="F:heme binding"/>
    <property type="evidence" value="ECO:0007669"/>
    <property type="project" value="InterPro"/>
</dbReference>
<dbReference type="GO" id="GO:0005506">
    <property type="term" value="F:iron ion binding"/>
    <property type="evidence" value="ECO:0007669"/>
    <property type="project" value="InterPro"/>
</dbReference>
<feature type="binding site" description="axial binding residue" evidence="9">
    <location>
        <position position="446"/>
    </location>
    <ligand>
        <name>heme</name>
        <dbReference type="ChEBI" id="CHEBI:30413"/>
    </ligand>
    <ligandPart>
        <name>Fe</name>
        <dbReference type="ChEBI" id="CHEBI:18248"/>
    </ligandPart>
</feature>
<comment type="caution">
    <text evidence="12">The sequence shown here is derived from an EMBL/GenBank/DDBJ whole genome shotgun (WGS) entry which is preliminary data.</text>
</comment>
<evidence type="ECO:0000256" key="11">
    <source>
        <dbReference type="SAM" id="Phobius"/>
    </source>
</evidence>
<dbReference type="PANTHER" id="PTHR46300">
    <property type="entry name" value="P450, PUTATIVE (EUROFUNG)-RELATED-RELATED"/>
    <property type="match status" value="1"/>
</dbReference>
<evidence type="ECO:0000313" key="13">
    <source>
        <dbReference type="Proteomes" id="UP001140091"/>
    </source>
</evidence>
<evidence type="ECO:0000256" key="2">
    <source>
        <dbReference type="ARBA" id="ARBA00005179"/>
    </source>
</evidence>
<dbReference type="InterPro" id="IPR050364">
    <property type="entry name" value="Cytochrome_P450_fung"/>
</dbReference>
<dbReference type="InterPro" id="IPR001128">
    <property type="entry name" value="Cyt_P450"/>
</dbReference>
<organism evidence="12 13">
    <name type="scientific">Candolleomyces eurysporus</name>
    <dbReference type="NCBI Taxonomy" id="2828524"/>
    <lineage>
        <taxon>Eukaryota</taxon>
        <taxon>Fungi</taxon>
        <taxon>Dikarya</taxon>
        <taxon>Basidiomycota</taxon>
        <taxon>Agaricomycotina</taxon>
        <taxon>Agaricomycetes</taxon>
        <taxon>Agaricomycetidae</taxon>
        <taxon>Agaricales</taxon>
        <taxon>Agaricineae</taxon>
        <taxon>Psathyrellaceae</taxon>
        <taxon>Candolleomyces</taxon>
    </lineage>
</organism>
<dbReference type="PANTHER" id="PTHR46300:SF7">
    <property type="entry name" value="P450, PUTATIVE (EUROFUNG)-RELATED"/>
    <property type="match status" value="1"/>
</dbReference>
<dbReference type="CDD" id="cd11065">
    <property type="entry name" value="CYP64-like"/>
    <property type="match status" value="1"/>
</dbReference>
<keyword evidence="11" id="KW-1133">Transmembrane helix</keyword>
<keyword evidence="5 9" id="KW-0479">Metal-binding</keyword>
<protein>
    <recommendedName>
        <fullName evidence="14">Cytochrome P450</fullName>
    </recommendedName>
</protein>
<dbReference type="SUPFAM" id="SSF48264">
    <property type="entry name" value="Cytochrome P450"/>
    <property type="match status" value="1"/>
</dbReference>
<evidence type="ECO:0000256" key="4">
    <source>
        <dbReference type="ARBA" id="ARBA00022617"/>
    </source>
</evidence>
<accession>A0A9W8JC15</accession>
<evidence type="ECO:0000256" key="8">
    <source>
        <dbReference type="ARBA" id="ARBA00023033"/>
    </source>
</evidence>
<feature type="non-terminal residue" evidence="12">
    <location>
        <position position="510"/>
    </location>
</feature>
<evidence type="ECO:0000256" key="10">
    <source>
        <dbReference type="RuleBase" id="RU000461"/>
    </source>
</evidence>
<dbReference type="InterPro" id="IPR036396">
    <property type="entry name" value="Cyt_P450_sf"/>
</dbReference>
<evidence type="ECO:0000256" key="7">
    <source>
        <dbReference type="ARBA" id="ARBA00023004"/>
    </source>
</evidence>
<dbReference type="Proteomes" id="UP001140091">
    <property type="component" value="Unassembled WGS sequence"/>
</dbReference>
<keyword evidence="13" id="KW-1185">Reference proteome</keyword>
<gene>
    <name evidence="12" type="ORF">H1R20_g4025</name>
</gene>
<keyword evidence="7 9" id="KW-0408">Iron</keyword>
<keyword evidence="11" id="KW-0472">Membrane</keyword>
<dbReference type="OrthoDB" id="2789670at2759"/>
<comment type="cofactor">
    <cofactor evidence="1 9">
        <name>heme</name>
        <dbReference type="ChEBI" id="CHEBI:30413"/>
    </cofactor>
</comment>
<comment type="pathway">
    <text evidence="2">Secondary metabolite biosynthesis.</text>
</comment>
<keyword evidence="8 10" id="KW-0503">Monooxygenase</keyword>
<feature type="transmembrane region" description="Helical" evidence="11">
    <location>
        <begin position="6"/>
        <end position="23"/>
    </location>
</feature>
<evidence type="ECO:0000313" key="12">
    <source>
        <dbReference type="EMBL" id="KAJ2933071.1"/>
    </source>
</evidence>
<keyword evidence="6 10" id="KW-0560">Oxidoreductase</keyword>
<dbReference type="InterPro" id="IPR002401">
    <property type="entry name" value="Cyt_P450_E_grp-I"/>
</dbReference>
<evidence type="ECO:0000256" key="3">
    <source>
        <dbReference type="ARBA" id="ARBA00010617"/>
    </source>
</evidence>
<evidence type="ECO:0000256" key="1">
    <source>
        <dbReference type="ARBA" id="ARBA00001971"/>
    </source>
</evidence>
<dbReference type="PRINTS" id="PR00463">
    <property type="entry name" value="EP450I"/>
</dbReference>